<sequence length="100" mass="11137">MLWDLDESKHLHRLDKGIIIKAPCFSPGRSHLRAAVGSTGRSGSWRAKSLQMNWSKKLSRSAAGQSRPRGPLWPGLLVARLFAGFTDNLVQVWQVTFGTH</sequence>
<protein>
    <submittedName>
        <fullName evidence="1">Uncharacterized protein</fullName>
    </submittedName>
</protein>
<reference evidence="1" key="1">
    <citation type="submission" date="2025-08" db="UniProtKB">
        <authorList>
            <consortium name="Ensembl"/>
        </authorList>
    </citation>
    <scope>IDENTIFICATION</scope>
</reference>
<keyword evidence="2" id="KW-1185">Reference proteome</keyword>
<dbReference type="InterPro" id="IPR015943">
    <property type="entry name" value="WD40/YVTN_repeat-like_dom_sf"/>
</dbReference>
<evidence type="ECO:0000313" key="1">
    <source>
        <dbReference type="Ensembl" id="ENSMMSP00000014215.1"/>
    </source>
</evidence>
<dbReference type="Gene3D" id="2.130.10.10">
    <property type="entry name" value="YVTN repeat-like/Quinoprotein amine dehydrogenase"/>
    <property type="match status" value="1"/>
</dbReference>
<evidence type="ECO:0000313" key="2">
    <source>
        <dbReference type="Proteomes" id="UP000694544"/>
    </source>
</evidence>
<proteinExistence type="predicted"/>
<organism evidence="1 2">
    <name type="scientific">Moschus moschiferus</name>
    <name type="common">Siberian musk deer</name>
    <name type="synonym">Moschus sibiricus</name>
    <dbReference type="NCBI Taxonomy" id="68415"/>
    <lineage>
        <taxon>Eukaryota</taxon>
        <taxon>Metazoa</taxon>
        <taxon>Chordata</taxon>
        <taxon>Craniata</taxon>
        <taxon>Vertebrata</taxon>
        <taxon>Euteleostomi</taxon>
        <taxon>Mammalia</taxon>
        <taxon>Eutheria</taxon>
        <taxon>Laurasiatheria</taxon>
        <taxon>Artiodactyla</taxon>
        <taxon>Ruminantia</taxon>
        <taxon>Pecora</taxon>
        <taxon>Moschidae</taxon>
        <taxon>Moschus</taxon>
    </lineage>
</organism>
<name>A0A8C6DD58_MOSMO</name>
<accession>A0A8C6DD58</accession>
<dbReference type="Proteomes" id="UP000694544">
    <property type="component" value="Unplaced"/>
</dbReference>
<dbReference type="AlphaFoldDB" id="A0A8C6DD58"/>
<dbReference type="Ensembl" id="ENSMMST00000015691.1">
    <property type="protein sequence ID" value="ENSMMSP00000014215.1"/>
    <property type="gene ID" value="ENSMMSG00000010863.1"/>
</dbReference>
<reference evidence="1" key="2">
    <citation type="submission" date="2025-09" db="UniProtKB">
        <authorList>
            <consortium name="Ensembl"/>
        </authorList>
    </citation>
    <scope>IDENTIFICATION</scope>
</reference>